<dbReference type="RefSeq" id="WP_013176636.1">
    <property type="nucleotide sequence ID" value="NC_014221.1"/>
</dbReference>
<evidence type="ECO:0000259" key="1">
    <source>
        <dbReference type="Pfam" id="PF03992"/>
    </source>
</evidence>
<dbReference type="SUPFAM" id="SSF54909">
    <property type="entry name" value="Dimeric alpha+beta barrel"/>
    <property type="match status" value="1"/>
</dbReference>
<accession>D7CXD2</accession>
<sequence length="197" mass="21903">MIVAMNRFYLHDPWAERLRRRFLGLEPSDHAHAPPAGLLRSCMLVPRCGDLPHVSVALWEDMAALRRWVQSDAFKRSHSPQSPNRLPPEAFSRRRELELYTTSAPLPELNAGVVSLCRVRPQGAQPPRSASERGLPLTPMGAGQPWVLLDVWRDLSWALAAAEHYEGAVGETGEVRLEVYPQVLVKPAAPYASASEA</sequence>
<dbReference type="InterPro" id="IPR007138">
    <property type="entry name" value="ABM_dom"/>
</dbReference>
<protein>
    <submittedName>
        <fullName evidence="2">Antibiotic biosynthesis monooxygenase</fullName>
    </submittedName>
</protein>
<feature type="domain" description="ABM" evidence="1">
    <location>
        <begin position="1"/>
        <end position="78"/>
    </location>
</feature>
<reference evidence="2 3" key="2">
    <citation type="journal article" date="2011" name="Stand. Genomic Sci.">
        <title>Complete genome sequence of Truepera radiovictrix type strain (RQ-24).</title>
        <authorList>
            <person name="Ivanova N."/>
            <person name="Rohde C."/>
            <person name="Munk C."/>
            <person name="Nolan M."/>
            <person name="Lucas S."/>
            <person name="Del Rio T.G."/>
            <person name="Tice H."/>
            <person name="Deshpande S."/>
            <person name="Cheng J.F."/>
            <person name="Tapia R."/>
            <person name="Han C."/>
            <person name="Goodwin L."/>
            <person name="Pitluck S."/>
            <person name="Liolios K."/>
            <person name="Mavromatis K."/>
            <person name="Mikhailova N."/>
            <person name="Pati A."/>
            <person name="Chen A."/>
            <person name="Palaniappan K."/>
            <person name="Land M."/>
            <person name="Hauser L."/>
            <person name="Chang Y.J."/>
            <person name="Jeffries C.D."/>
            <person name="Brambilla E."/>
            <person name="Rohde M."/>
            <person name="Goker M."/>
            <person name="Tindall B.J."/>
            <person name="Woyke T."/>
            <person name="Bristow J."/>
            <person name="Eisen J.A."/>
            <person name="Markowitz V."/>
            <person name="Hugenholtz P."/>
            <person name="Kyrpides N.C."/>
            <person name="Klenk H.P."/>
            <person name="Lapidus A."/>
        </authorList>
    </citation>
    <scope>NUCLEOTIDE SEQUENCE [LARGE SCALE GENOMIC DNA]</scope>
    <source>
        <strain evidence="3">DSM 17093 / CIP 108686 / LMG 22925 / RQ-24</strain>
    </source>
</reference>
<organism evidence="2 3">
    <name type="scientific">Truepera radiovictrix (strain DSM 17093 / CIP 108686 / LMG 22925 / RQ-24)</name>
    <dbReference type="NCBI Taxonomy" id="649638"/>
    <lineage>
        <taxon>Bacteria</taxon>
        <taxon>Thermotogati</taxon>
        <taxon>Deinococcota</taxon>
        <taxon>Deinococci</taxon>
        <taxon>Trueperales</taxon>
        <taxon>Trueperaceae</taxon>
        <taxon>Truepera</taxon>
    </lineage>
</organism>
<dbReference type="eggNOG" id="COG2329">
    <property type="taxonomic scope" value="Bacteria"/>
</dbReference>
<dbReference type="InterPro" id="IPR011008">
    <property type="entry name" value="Dimeric_a/b-barrel"/>
</dbReference>
<dbReference type="KEGG" id="tra:Trad_0114"/>
<keyword evidence="3" id="KW-1185">Reference proteome</keyword>
<proteinExistence type="predicted"/>
<dbReference type="Proteomes" id="UP000000379">
    <property type="component" value="Chromosome"/>
</dbReference>
<keyword evidence="2" id="KW-0503">Monooxygenase</keyword>
<evidence type="ECO:0000313" key="2">
    <source>
        <dbReference type="EMBL" id="ADI13256.1"/>
    </source>
</evidence>
<gene>
    <name evidence="2" type="ordered locus">Trad_0114</name>
</gene>
<evidence type="ECO:0000313" key="3">
    <source>
        <dbReference type="Proteomes" id="UP000000379"/>
    </source>
</evidence>
<dbReference type="Gene3D" id="3.30.70.100">
    <property type="match status" value="1"/>
</dbReference>
<reference evidence="3" key="1">
    <citation type="submission" date="2010-05" db="EMBL/GenBank/DDBJ databases">
        <title>The complete genome of Truepera radiovictris DSM 17093.</title>
        <authorList>
            <consortium name="US DOE Joint Genome Institute (JGI-PGF)"/>
            <person name="Lucas S."/>
            <person name="Copeland A."/>
            <person name="Lapidus A."/>
            <person name="Glavina del Rio T."/>
            <person name="Dalin E."/>
            <person name="Tice H."/>
            <person name="Bruce D."/>
            <person name="Goodwin L."/>
            <person name="Pitluck S."/>
            <person name="Kyrpides N."/>
            <person name="Mavromatis K."/>
            <person name="Ovchinnikova G."/>
            <person name="Munk A.C."/>
            <person name="Detter J.C."/>
            <person name="Han C."/>
            <person name="Tapia R."/>
            <person name="Land M."/>
            <person name="Hauser L."/>
            <person name="Markowitz V."/>
            <person name="Cheng J.-F."/>
            <person name="Hugenholtz P."/>
            <person name="Woyke T."/>
            <person name="Wu D."/>
            <person name="Tindall B."/>
            <person name="Pomrenke H.G."/>
            <person name="Brambilla E."/>
            <person name="Klenk H.-P."/>
            <person name="Eisen J.A."/>
        </authorList>
    </citation>
    <scope>NUCLEOTIDE SEQUENCE [LARGE SCALE GENOMIC DNA]</scope>
    <source>
        <strain evidence="3">DSM 17093 / CIP 108686 / LMG 22925 / RQ-24</strain>
    </source>
</reference>
<dbReference type="AlphaFoldDB" id="D7CXD2"/>
<dbReference type="STRING" id="649638.Trad_0114"/>
<keyword evidence="2" id="KW-0560">Oxidoreductase</keyword>
<dbReference type="EMBL" id="CP002049">
    <property type="protein sequence ID" value="ADI13256.1"/>
    <property type="molecule type" value="Genomic_DNA"/>
</dbReference>
<dbReference type="GO" id="GO:0004497">
    <property type="term" value="F:monooxygenase activity"/>
    <property type="evidence" value="ECO:0007669"/>
    <property type="project" value="UniProtKB-KW"/>
</dbReference>
<name>D7CXD2_TRURR</name>
<dbReference type="HOGENOM" id="CLU_1383664_0_0_0"/>
<dbReference type="OrthoDB" id="384737at2"/>
<dbReference type="Pfam" id="PF03992">
    <property type="entry name" value="ABM"/>
    <property type="match status" value="1"/>
</dbReference>